<protein>
    <submittedName>
        <fullName evidence="1">DUF3025 domain-containing protein</fullName>
    </submittedName>
</protein>
<evidence type="ECO:0000313" key="2">
    <source>
        <dbReference type="Proteomes" id="UP001174908"/>
    </source>
</evidence>
<dbReference type="Pfam" id="PF11227">
    <property type="entry name" value="DUF3025"/>
    <property type="match status" value="1"/>
</dbReference>
<dbReference type="InterPro" id="IPR021390">
    <property type="entry name" value="DUF3025"/>
</dbReference>
<dbReference type="Proteomes" id="UP001174908">
    <property type="component" value="Unassembled WGS sequence"/>
</dbReference>
<name>A0ABT7NBA7_9BURK</name>
<keyword evidence="2" id="KW-1185">Reference proteome</keyword>
<reference evidence="1" key="1">
    <citation type="submission" date="2023-06" db="EMBL/GenBank/DDBJ databases">
        <authorList>
            <person name="Jiang Y."/>
            <person name="Liu Q."/>
        </authorList>
    </citation>
    <scope>NUCLEOTIDE SEQUENCE</scope>
    <source>
        <strain evidence="1">CGMCC 1.12089</strain>
    </source>
</reference>
<proteinExistence type="predicted"/>
<organism evidence="1 2">
    <name type="scientific">Variovorax dokdonensis</name>
    <dbReference type="NCBI Taxonomy" id="344883"/>
    <lineage>
        <taxon>Bacteria</taxon>
        <taxon>Pseudomonadati</taxon>
        <taxon>Pseudomonadota</taxon>
        <taxon>Betaproteobacteria</taxon>
        <taxon>Burkholderiales</taxon>
        <taxon>Comamonadaceae</taxon>
        <taxon>Variovorax</taxon>
    </lineage>
</organism>
<sequence length="274" mass="30418">MEAPCADPAASGWPAASRIDWSVPWLQPYAARGRLLAKRAADIGVVSALADEQPAERRFVPQQALAPDTAYEQFIDEAAAIPTRENAHDFFNALVWLHLPQAKRRMNRLQATEIRRLGVGSRRGRVRDALTLLDENGAILQAPPPLWDALRQRDWRRLFVGERSLWSQARLQIVGHALLEQLLVAPRKSLTAHVLLAPEPHGPSLAMGDDRALAAALDPDWLASKPFTPLPVLGVPGWCAQNQNFCFYDDSDVFRPRRSPESRTTHVPAAPHPA</sequence>
<dbReference type="EMBL" id="JASZYV010000002">
    <property type="protein sequence ID" value="MDM0045219.1"/>
    <property type="molecule type" value="Genomic_DNA"/>
</dbReference>
<evidence type="ECO:0000313" key="1">
    <source>
        <dbReference type="EMBL" id="MDM0045219.1"/>
    </source>
</evidence>
<gene>
    <name evidence="1" type="ORF">QTH91_12050</name>
</gene>
<accession>A0ABT7NBA7</accession>
<comment type="caution">
    <text evidence="1">The sequence shown here is derived from an EMBL/GenBank/DDBJ whole genome shotgun (WGS) entry which is preliminary data.</text>
</comment>
<dbReference type="RefSeq" id="WP_286660312.1">
    <property type="nucleotide sequence ID" value="NZ_JASZYV010000002.1"/>
</dbReference>